<evidence type="ECO:0000256" key="2">
    <source>
        <dbReference type="ARBA" id="ARBA00012438"/>
    </source>
</evidence>
<dbReference type="GO" id="GO:0016020">
    <property type="term" value="C:membrane"/>
    <property type="evidence" value="ECO:0007669"/>
    <property type="project" value="InterPro"/>
</dbReference>
<evidence type="ECO:0000256" key="4">
    <source>
        <dbReference type="ARBA" id="ARBA00022679"/>
    </source>
</evidence>
<evidence type="ECO:0000256" key="3">
    <source>
        <dbReference type="ARBA" id="ARBA00022553"/>
    </source>
</evidence>
<feature type="transmembrane region" description="Helical" evidence="10">
    <location>
        <begin position="81"/>
        <end position="114"/>
    </location>
</feature>
<dbReference type="InterPro" id="IPR003594">
    <property type="entry name" value="HATPase_dom"/>
</dbReference>
<evidence type="ECO:0000256" key="10">
    <source>
        <dbReference type="SAM" id="Phobius"/>
    </source>
</evidence>
<keyword evidence="6 13" id="KW-0418">Kinase</keyword>
<dbReference type="InterPro" id="IPR050482">
    <property type="entry name" value="Sensor_HK_TwoCompSys"/>
</dbReference>
<feature type="domain" description="Histidine kinase/HSP90-like ATPase" evidence="11">
    <location>
        <begin position="351"/>
        <end position="442"/>
    </location>
</feature>
<keyword evidence="7" id="KW-0067">ATP-binding</keyword>
<keyword evidence="10" id="KW-0472">Membrane</keyword>
<dbReference type="EC" id="2.7.13.3" evidence="2"/>
<accession>A0A8J7KWP4</accession>
<reference evidence="13" key="1">
    <citation type="submission" date="2020-11" db="EMBL/GenBank/DDBJ databases">
        <title>Sequencing the genomes of 1000 actinobacteria strains.</title>
        <authorList>
            <person name="Klenk H.-P."/>
        </authorList>
    </citation>
    <scope>NUCLEOTIDE SEQUENCE</scope>
    <source>
        <strain evidence="13">DSM 45356</strain>
    </source>
</reference>
<sequence length="449" mass="47652">MTGEGATETRRLLAALRELPGVLREDLWTTAVDPLPPLRPRWIARLPHVLVVLFAVVAFITEGASLSAHQLGAPDMDTGLLLIGAACVALVVGTVRPAAAWWAVTFTVVIGAWVTESKMPPDTVFPLVMTTEYGHAIGSTNPVFPWTFPALAVHAAVLFLLALRVRPRSAVAALAISVLLGQLCVAFGSPGRNSDVGKAIVVLGAAVVLGTAMRGRRVARGQLLVQAGLTAEERGRRTLLEERSRIARELHDVVAHHMSVISIQAQVTPHLVKDPPQELLDNAAGIRRNAVEALNELRRVLGVLRSEESPAEDAPQPTLDRLDELVRNVRAAGLTVTAVTHGEPRPLSPGVELTAYRIVQEALSNAMRHAPGAPVLVGVTYHPNNLTVWVANTAPDRPAPPSSGAGHGLLGMRERTSMLGGGLTAGPTPDGGYEVTAFLPTRPTPEDTP</sequence>
<keyword evidence="3" id="KW-0597">Phosphoprotein</keyword>
<dbReference type="RefSeq" id="WP_197003730.1">
    <property type="nucleotide sequence ID" value="NZ_BONS01000016.1"/>
</dbReference>
<dbReference type="GO" id="GO:0000155">
    <property type="term" value="F:phosphorelay sensor kinase activity"/>
    <property type="evidence" value="ECO:0007669"/>
    <property type="project" value="InterPro"/>
</dbReference>
<dbReference type="Proteomes" id="UP000622552">
    <property type="component" value="Unassembled WGS sequence"/>
</dbReference>
<protein>
    <recommendedName>
        <fullName evidence="2">histidine kinase</fullName>
        <ecNumber evidence="2">2.7.13.3</ecNumber>
    </recommendedName>
</protein>
<gene>
    <name evidence="13" type="ORF">IW245_002996</name>
</gene>
<dbReference type="Pfam" id="PF07730">
    <property type="entry name" value="HisKA_3"/>
    <property type="match status" value="1"/>
</dbReference>
<dbReference type="EMBL" id="JADOUF010000001">
    <property type="protein sequence ID" value="MBG6136802.1"/>
    <property type="molecule type" value="Genomic_DNA"/>
</dbReference>
<evidence type="ECO:0000259" key="11">
    <source>
        <dbReference type="Pfam" id="PF02518"/>
    </source>
</evidence>
<dbReference type="GO" id="GO:0005524">
    <property type="term" value="F:ATP binding"/>
    <property type="evidence" value="ECO:0007669"/>
    <property type="project" value="UniProtKB-KW"/>
</dbReference>
<evidence type="ECO:0000256" key="8">
    <source>
        <dbReference type="ARBA" id="ARBA00023012"/>
    </source>
</evidence>
<dbReference type="SUPFAM" id="SSF55874">
    <property type="entry name" value="ATPase domain of HSP90 chaperone/DNA topoisomerase II/histidine kinase"/>
    <property type="match status" value="1"/>
</dbReference>
<dbReference type="Gene3D" id="1.20.5.1930">
    <property type="match status" value="1"/>
</dbReference>
<keyword evidence="5" id="KW-0547">Nucleotide-binding</keyword>
<evidence type="ECO:0000256" key="6">
    <source>
        <dbReference type="ARBA" id="ARBA00022777"/>
    </source>
</evidence>
<dbReference type="PANTHER" id="PTHR24421">
    <property type="entry name" value="NITRATE/NITRITE SENSOR PROTEIN NARX-RELATED"/>
    <property type="match status" value="1"/>
</dbReference>
<evidence type="ECO:0000259" key="12">
    <source>
        <dbReference type="Pfam" id="PF07730"/>
    </source>
</evidence>
<comment type="caution">
    <text evidence="13">The sequence shown here is derived from an EMBL/GenBank/DDBJ whole genome shotgun (WGS) entry which is preliminary data.</text>
</comment>
<dbReference type="GO" id="GO:0046983">
    <property type="term" value="F:protein dimerization activity"/>
    <property type="evidence" value="ECO:0007669"/>
    <property type="project" value="InterPro"/>
</dbReference>
<organism evidence="13 14">
    <name type="scientific">Longispora fulva</name>
    <dbReference type="NCBI Taxonomy" id="619741"/>
    <lineage>
        <taxon>Bacteria</taxon>
        <taxon>Bacillati</taxon>
        <taxon>Actinomycetota</taxon>
        <taxon>Actinomycetes</taxon>
        <taxon>Micromonosporales</taxon>
        <taxon>Micromonosporaceae</taxon>
        <taxon>Longispora</taxon>
    </lineage>
</organism>
<name>A0A8J7KWP4_9ACTN</name>
<keyword evidence="10" id="KW-1133">Transmembrane helix</keyword>
<dbReference type="Pfam" id="PF02518">
    <property type="entry name" value="HATPase_c"/>
    <property type="match status" value="1"/>
</dbReference>
<dbReference type="Gene3D" id="3.30.565.10">
    <property type="entry name" value="Histidine kinase-like ATPase, C-terminal domain"/>
    <property type="match status" value="1"/>
</dbReference>
<feature type="transmembrane region" description="Helical" evidence="10">
    <location>
        <begin position="196"/>
        <end position="213"/>
    </location>
</feature>
<comment type="catalytic activity">
    <reaction evidence="1">
        <text>ATP + protein L-histidine = ADP + protein N-phospho-L-histidine.</text>
        <dbReference type="EC" id="2.7.13.3"/>
    </reaction>
</comment>
<evidence type="ECO:0000313" key="14">
    <source>
        <dbReference type="Proteomes" id="UP000622552"/>
    </source>
</evidence>
<evidence type="ECO:0000256" key="5">
    <source>
        <dbReference type="ARBA" id="ARBA00022741"/>
    </source>
</evidence>
<feature type="transmembrane region" description="Helical" evidence="10">
    <location>
        <begin position="143"/>
        <end position="163"/>
    </location>
</feature>
<evidence type="ECO:0000313" key="13">
    <source>
        <dbReference type="EMBL" id="MBG6136802.1"/>
    </source>
</evidence>
<evidence type="ECO:0000256" key="9">
    <source>
        <dbReference type="SAM" id="MobiDB-lite"/>
    </source>
</evidence>
<dbReference type="PANTHER" id="PTHR24421:SF10">
    <property type="entry name" value="NITRATE_NITRITE SENSOR PROTEIN NARQ"/>
    <property type="match status" value="1"/>
</dbReference>
<dbReference type="CDD" id="cd16917">
    <property type="entry name" value="HATPase_UhpB-NarQ-NarX-like"/>
    <property type="match status" value="1"/>
</dbReference>
<feature type="transmembrane region" description="Helical" evidence="10">
    <location>
        <begin position="170"/>
        <end position="190"/>
    </location>
</feature>
<keyword evidence="10" id="KW-0812">Transmembrane</keyword>
<keyword evidence="8" id="KW-0902">Two-component regulatory system</keyword>
<dbReference type="InterPro" id="IPR036890">
    <property type="entry name" value="HATPase_C_sf"/>
</dbReference>
<feature type="domain" description="Signal transduction histidine kinase subgroup 3 dimerisation and phosphoacceptor" evidence="12">
    <location>
        <begin position="242"/>
        <end position="307"/>
    </location>
</feature>
<keyword evidence="14" id="KW-1185">Reference proteome</keyword>
<feature type="region of interest" description="Disordered" evidence="9">
    <location>
        <begin position="417"/>
        <end position="449"/>
    </location>
</feature>
<evidence type="ECO:0000256" key="1">
    <source>
        <dbReference type="ARBA" id="ARBA00000085"/>
    </source>
</evidence>
<dbReference type="AlphaFoldDB" id="A0A8J7KWP4"/>
<evidence type="ECO:0000256" key="7">
    <source>
        <dbReference type="ARBA" id="ARBA00022840"/>
    </source>
</evidence>
<proteinExistence type="predicted"/>
<feature type="transmembrane region" description="Helical" evidence="10">
    <location>
        <begin position="42"/>
        <end position="60"/>
    </location>
</feature>
<keyword evidence="4" id="KW-0808">Transferase</keyword>
<dbReference type="InterPro" id="IPR011712">
    <property type="entry name" value="Sig_transdc_His_kin_sub3_dim/P"/>
</dbReference>